<proteinExistence type="predicted"/>
<reference evidence="2" key="3">
    <citation type="submission" date="2016-03" db="UniProtKB">
        <authorList>
            <consortium name="EnsemblProtists"/>
        </authorList>
    </citation>
    <scope>IDENTIFICATION</scope>
</reference>
<evidence type="ECO:0000313" key="3">
    <source>
        <dbReference type="Proteomes" id="UP000011087"/>
    </source>
</evidence>
<reference evidence="3" key="2">
    <citation type="submission" date="2012-11" db="EMBL/GenBank/DDBJ databases">
        <authorList>
            <person name="Kuo A."/>
            <person name="Curtis B.A."/>
            <person name="Tanifuji G."/>
            <person name="Burki F."/>
            <person name="Gruber A."/>
            <person name="Irimia M."/>
            <person name="Maruyama S."/>
            <person name="Arias M.C."/>
            <person name="Ball S.G."/>
            <person name="Gile G.H."/>
            <person name="Hirakawa Y."/>
            <person name="Hopkins J.F."/>
            <person name="Rensing S.A."/>
            <person name="Schmutz J."/>
            <person name="Symeonidi A."/>
            <person name="Elias M."/>
            <person name="Eveleigh R.J."/>
            <person name="Herman E.K."/>
            <person name="Klute M.J."/>
            <person name="Nakayama T."/>
            <person name="Obornik M."/>
            <person name="Reyes-Prieto A."/>
            <person name="Armbrust E.V."/>
            <person name="Aves S.J."/>
            <person name="Beiko R.G."/>
            <person name="Coutinho P."/>
            <person name="Dacks J.B."/>
            <person name="Durnford D.G."/>
            <person name="Fast N.M."/>
            <person name="Green B.R."/>
            <person name="Grisdale C."/>
            <person name="Hempe F."/>
            <person name="Henrissat B."/>
            <person name="Hoppner M.P."/>
            <person name="Ishida K.-I."/>
            <person name="Kim E."/>
            <person name="Koreny L."/>
            <person name="Kroth P.G."/>
            <person name="Liu Y."/>
            <person name="Malik S.-B."/>
            <person name="Maier U.G."/>
            <person name="McRose D."/>
            <person name="Mock T."/>
            <person name="Neilson J.A."/>
            <person name="Onodera N.T."/>
            <person name="Poole A.M."/>
            <person name="Pritham E.J."/>
            <person name="Richards T.A."/>
            <person name="Rocap G."/>
            <person name="Roy S.W."/>
            <person name="Sarai C."/>
            <person name="Schaack S."/>
            <person name="Shirato S."/>
            <person name="Slamovits C.H."/>
            <person name="Spencer D.F."/>
            <person name="Suzuki S."/>
            <person name="Worden A.Z."/>
            <person name="Zauner S."/>
            <person name="Barry K."/>
            <person name="Bell C."/>
            <person name="Bharti A.K."/>
            <person name="Crow J.A."/>
            <person name="Grimwood J."/>
            <person name="Kramer R."/>
            <person name="Lindquist E."/>
            <person name="Lucas S."/>
            <person name="Salamov A."/>
            <person name="McFadden G.I."/>
            <person name="Lane C.E."/>
            <person name="Keeling P.J."/>
            <person name="Gray M.W."/>
            <person name="Grigoriev I.V."/>
            <person name="Archibald J.M."/>
        </authorList>
    </citation>
    <scope>NUCLEOTIDE SEQUENCE</scope>
    <source>
        <strain evidence="3">CCMP2712</strain>
    </source>
</reference>
<dbReference type="Gene3D" id="3.10.450.50">
    <property type="match status" value="1"/>
</dbReference>
<dbReference type="GeneID" id="17309167"/>
<sequence>MEPLEAILHTLFRPKWERDPNDSEYDGIKEMREVCSEKLTVSFCHSWPTPITIEKDAYFEHLEAMAEAFPDWSYRAKVWRSSSGQAQEEEGKDGRVVLSLVMDPCGTHTGVLKLFGEVVPATGKKLTFPKELVHVHFDKSGGAPLVHHIEFSKVIDMQANNTGDLAGVPGLLFALSRPIPPPASHILSTVPPYTAADNRDPNFKLRIQVFKQICRRVDADKLQLRQLITDQKVELQRHLDYLNAIRNYC</sequence>
<keyword evidence="3" id="KW-1185">Reference proteome</keyword>
<dbReference type="RefSeq" id="XP_005839440.1">
    <property type="nucleotide sequence ID" value="XM_005839383.1"/>
</dbReference>
<dbReference type="EnsemblProtists" id="EKX52460">
    <property type="protein sequence ID" value="EKX52460"/>
    <property type="gene ID" value="GUITHDRAFT_101632"/>
</dbReference>
<organism evidence="1">
    <name type="scientific">Guillardia theta (strain CCMP2712)</name>
    <name type="common">Cryptophyte</name>
    <dbReference type="NCBI Taxonomy" id="905079"/>
    <lineage>
        <taxon>Eukaryota</taxon>
        <taxon>Cryptophyceae</taxon>
        <taxon>Pyrenomonadales</taxon>
        <taxon>Geminigeraceae</taxon>
        <taxon>Guillardia</taxon>
    </lineage>
</organism>
<gene>
    <name evidence="1" type="ORF">GUITHDRAFT_101632</name>
</gene>
<evidence type="ECO:0000313" key="1">
    <source>
        <dbReference type="EMBL" id="EKX52460.1"/>
    </source>
</evidence>
<dbReference type="PaxDb" id="55529-EKX52460"/>
<dbReference type="KEGG" id="gtt:GUITHDRAFT_101632"/>
<evidence type="ECO:0000313" key="2">
    <source>
        <dbReference type="EnsemblProtists" id="EKX52460"/>
    </source>
</evidence>
<dbReference type="Proteomes" id="UP000011087">
    <property type="component" value="Unassembled WGS sequence"/>
</dbReference>
<protein>
    <submittedName>
        <fullName evidence="1 2">Uncharacterized protein</fullName>
    </submittedName>
</protein>
<name>L1JW78_GUITC</name>
<dbReference type="AlphaFoldDB" id="L1JW78"/>
<dbReference type="EMBL" id="JH992972">
    <property type="protein sequence ID" value="EKX52460.1"/>
    <property type="molecule type" value="Genomic_DNA"/>
</dbReference>
<dbReference type="HOGENOM" id="CLU_1117510_0_0_1"/>
<accession>L1JW78</accession>
<reference evidence="1 3" key="1">
    <citation type="journal article" date="2012" name="Nature">
        <title>Algal genomes reveal evolutionary mosaicism and the fate of nucleomorphs.</title>
        <authorList>
            <consortium name="DOE Joint Genome Institute"/>
            <person name="Curtis B.A."/>
            <person name="Tanifuji G."/>
            <person name="Burki F."/>
            <person name="Gruber A."/>
            <person name="Irimia M."/>
            <person name="Maruyama S."/>
            <person name="Arias M.C."/>
            <person name="Ball S.G."/>
            <person name="Gile G.H."/>
            <person name="Hirakawa Y."/>
            <person name="Hopkins J.F."/>
            <person name="Kuo A."/>
            <person name="Rensing S.A."/>
            <person name="Schmutz J."/>
            <person name="Symeonidi A."/>
            <person name="Elias M."/>
            <person name="Eveleigh R.J."/>
            <person name="Herman E.K."/>
            <person name="Klute M.J."/>
            <person name="Nakayama T."/>
            <person name="Obornik M."/>
            <person name="Reyes-Prieto A."/>
            <person name="Armbrust E.V."/>
            <person name="Aves S.J."/>
            <person name="Beiko R.G."/>
            <person name="Coutinho P."/>
            <person name="Dacks J.B."/>
            <person name="Durnford D.G."/>
            <person name="Fast N.M."/>
            <person name="Green B.R."/>
            <person name="Grisdale C.J."/>
            <person name="Hempel F."/>
            <person name="Henrissat B."/>
            <person name="Hoppner M.P."/>
            <person name="Ishida K."/>
            <person name="Kim E."/>
            <person name="Koreny L."/>
            <person name="Kroth P.G."/>
            <person name="Liu Y."/>
            <person name="Malik S.B."/>
            <person name="Maier U.G."/>
            <person name="McRose D."/>
            <person name="Mock T."/>
            <person name="Neilson J.A."/>
            <person name="Onodera N.T."/>
            <person name="Poole A.M."/>
            <person name="Pritham E.J."/>
            <person name="Richards T.A."/>
            <person name="Rocap G."/>
            <person name="Roy S.W."/>
            <person name="Sarai C."/>
            <person name="Schaack S."/>
            <person name="Shirato S."/>
            <person name="Slamovits C.H."/>
            <person name="Spencer D.F."/>
            <person name="Suzuki S."/>
            <person name="Worden A.Z."/>
            <person name="Zauner S."/>
            <person name="Barry K."/>
            <person name="Bell C."/>
            <person name="Bharti A.K."/>
            <person name="Crow J.A."/>
            <person name="Grimwood J."/>
            <person name="Kramer R."/>
            <person name="Lindquist E."/>
            <person name="Lucas S."/>
            <person name="Salamov A."/>
            <person name="McFadden G.I."/>
            <person name="Lane C.E."/>
            <person name="Keeling P.J."/>
            <person name="Gray M.W."/>
            <person name="Grigoriev I.V."/>
            <person name="Archibald J.M."/>
        </authorList>
    </citation>
    <scope>NUCLEOTIDE SEQUENCE</scope>
    <source>
        <strain evidence="1 3">CCMP2712</strain>
    </source>
</reference>